<reference evidence="1 2" key="1">
    <citation type="journal article" date="2021" name="BMC Genomics">
        <title>Datura genome reveals duplications of psychoactive alkaloid biosynthetic genes and high mutation rate following tissue culture.</title>
        <authorList>
            <person name="Rajewski A."/>
            <person name="Carter-House D."/>
            <person name="Stajich J."/>
            <person name="Litt A."/>
        </authorList>
    </citation>
    <scope>NUCLEOTIDE SEQUENCE [LARGE SCALE GENOMIC DNA]</scope>
    <source>
        <strain evidence="1">AR-01</strain>
    </source>
</reference>
<accession>A0ABS8SXN5</accession>
<keyword evidence="2" id="KW-1185">Reference proteome</keyword>
<feature type="non-terminal residue" evidence="1">
    <location>
        <position position="1"/>
    </location>
</feature>
<protein>
    <submittedName>
        <fullName evidence="1">Uncharacterized protein</fullName>
    </submittedName>
</protein>
<sequence length="60" mass="6571">VEAVKEVQDVPPIAPEQGHDAFLHAWKMGARRDAWPRYPSTCSLDSALTCSNFEPSPACS</sequence>
<evidence type="ECO:0000313" key="1">
    <source>
        <dbReference type="EMBL" id="MCD7463814.1"/>
    </source>
</evidence>
<dbReference type="EMBL" id="JACEIK010000917">
    <property type="protein sequence ID" value="MCD7463814.1"/>
    <property type="molecule type" value="Genomic_DNA"/>
</dbReference>
<comment type="caution">
    <text evidence="1">The sequence shown here is derived from an EMBL/GenBank/DDBJ whole genome shotgun (WGS) entry which is preliminary data.</text>
</comment>
<organism evidence="1 2">
    <name type="scientific">Datura stramonium</name>
    <name type="common">Jimsonweed</name>
    <name type="synonym">Common thornapple</name>
    <dbReference type="NCBI Taxonomy" id="4076"/>
    <lineage>
        <taxon>Eukaryota</taxon>
        <taxon>Viridiplantae</taxon>
        <taxon>Streptophyta</taxon>
        <taxon>Embryophyta</taxon>
        <taxon>Tracheophyta</taxon>
        <taxon>Spermatophyta</taxon>
        <taxon>Magnoliopsida</taxon>
        <taxon>eudicotyledons</taxon>
        <taxon>Gunneridae</taxon>
        <taxon>Pentapetalae</taxon>
        <taxon>asterids</taxon>
        <taxon>lamiids</taxon>
        <taxon>Solanales</taxon>
        <taxon>Solanaceae</taxon>
        <taxon>Solanoideae</taxon>
        <taxon>Datureae</taxon>
        <taxon>Datura</taxon>
    </lineage>
</organism>
<feature type="non-terminal residue" evidence="1">
    <location>
        <position position="60"/>
    </location>
</feature>
<proteinExistence type="predicted"/>
<evidence type="ECO:0000313" key="2">
    <source>
        <dbReference type="Proteomes" id="UP000823775"/>
    </source>
</evidence>
<dbReference type="Proteomes" id="UP000823775">
    <property type="component" value="Unassembled WGS sequence"/>
</dbReference>
<name>A0ABS8SXN5_DATST</name>
<gene>
    <name evidence="1" type="ORF">HAX54_051463</name>
</gene>